<reference evidence="2" key="1">
    <citation type="journal article" date="2017" name="Nat. Ecol. Evol.">
        <title>Genome expansion and lineage-specific genetic innovations in the forest pathogenic fungi Armillaria.</title>
        <authorList>
            <person name="Sipos G."/>
            <person name="Prasanna A.N."/>
            <person name="Walter M.C."/>
            <person name="O'Connor E."/>
            <person name="Balint B."/>
            <person name="Krizsan K."/>
            <person name="Kiss B."/>
            <person name="Hess J."/>
            <person name="Varga T."/>
            <person name="Slot J."/>
            <person name="Riley R."/>
            <person name="Boka B."/>
            <person name="Rigling D."/>
            <person name="Barry K."/>
            <person name="Lee J."/>
            <person name="Mihaltcheva S."/>
            <person name="LaButti K."/>
            <person name="Lipzen A."/>
            <person name="Waldron R."/>
            <person name="Moloney N.M."/>
            <person name="Sperisen C."/>
            <person name="Kredics L."/>
            <person name="Vagvoelgyi C."/>
            <person name="Patrignani A."/>
            <person name="Fitzpatrick D."/>
            <person name="Nagy I."/>
            <person name="Doyle S."/>
            <person name="Anderson J.B."/>
            <person name="Grigoriev I.V."/>
            <person name="Gueldener U."/>
            <person name="Muensterkoetter M."/>
            <person name="Nagy L.G."/>
        </authorList>
    </citation>
    <scope>NUCLEOTIDE SEQUENCE [LARGE SCALE GENOMIC DNA]</scope>
    <source>
        <strain evidence="2">Ar21-2</strain>
    </source>
</reference>
<dbReference type="AlphaFoldDB" id="A0A2H3EA17"/>
<protein>
    <submittedName>
        <fullName evidence="1">Uncharacterized protein</fullName>
    </submittedName>
</protein>
<dbReference type="InParanoid" id="A0A2H3EA17"/>
<organism evidence="1 2">
    <name type="scientific">Armillaria gallica</name>
    <name type="common">Bulbous honey fungus</name>
    <name type="synonym">Armillaria bulbosa</name>
    <dbReference type="NCBI Taxonomy" id="47427"/>
    <lineage>
        <taxon>Eukaryota</taxon>
        <taxon>Fungi</taxon>
        <taxon>Dikarya</taxon>
        <taxon>Basidiomycota</taxon>
        <taxon>Agaricomycotina</taxon>
        <taxon>Agaricomycetes</taxon>
        <taxon>Agaricomycetidae</taxon>
        <taxon>Agaricales</taxon>
        <taxon>Marasmiineae</taxon>
        <taxon>Physalacriaceae</taxon>
        <taxon>Armillaria</taxon>
    </lineage>
</organism>
<gene>
    <name evidence="1" type="ORF">ARMGADRAFT_570898</name>
</gene>
<dbReference type="Proteomes" id="UP000217790">
    <property type="component" value="Unassembled WGS sequence"/>
</dbReference>
<keyword evidence="2" id="KW-1185">Reference proteome</keyword>
<evidence type="ECO:0000313" key="2">
    <source>
        <dbReference type="Proteomes" id="UP000217790"/>
    </source>
</evidence>
<evidence type="ECO:0000313" key="1">
    <source>
        <dbReference type="EMBL" id="PBK98207.1"/>
    </source>
</evidence>
<accession>A0A2H3EA17</accession>
<proteinExistence type="predicted"/>
<name>A0A2H3EA17_ARMGA</name>
<sequence>MAVQLGNTTQIIGERFLYVFLSCSLRLICPIRKAVFQSPRPVASDIPLLDDLFDTDGRRTQHVNQPDVHAVLRVTLLLPLHISPSHRRCSRCSSCPPKDPPQKFEPFSFSQAPGMSLGLAYAMDDGIGTGTVLRRDVEFLRGRIRCADIQLHVRPSSLCIFAYQPAAIRSYGARTCCRWSRG</sequence>
<dbReference type="EMBL" id="KZ293648">
    <property type="protein sequence ID" value="PBK98207.1"/>
    <property type="molecule type" value="Genomic_DNA"/>
</dbReference>